<protein>
    <recommendedName>
        <fullName evidence="1">2EXR domain-containing protein</fullName>
    </recommendedName>
</protein>
<dbReference type="Pfam" id="PF20150">
    <property type="entry name" value="2EXR"/>
    <property type="match status" value="1"/>
</dbReference>
<reference evidence="2" key="1">
    <citation type="submission" date="2020-01" db="EMBL/GenBank/DDBJ databases">
        <title>Identification and distribution of gene clusters putatively required for synthesis of sphingolipid metabolism inhibitors in phylogenetically diverse species of the filamentous fungus Fusarium.</title>
        <authorList>
            <person name="Kim H.-S."/>
            <person name="Busman M."/>
            <person name="Brown D.W."/>
            <person name="Divon H."/>
            <person name="Uhlig S."/>
            <person name="Proctor R.H."/>
        </authorList>
    </citation>
    <scope>NUCLEOTIDE SEQUENCE</scope>
    <source>
        <strain evidence="2">NRRL 53441</strain>
    </source>
</reference>
<dbReference type="OrthoDB" id="3513892at2759"/>
<evidence type="ECO:0000259" key="1">
    <source>
        <dbReference type="Pfam" id="PF20150"/>
    </source>
</evidence>
<dbReference type="Proteomes" id="UP000605986">
    <property type="component" value="Unassembled WGS sequence"/>
</dbReference>
<organism evidence="2 3">
    <name type="scientific">Fusarium austroafricanum</name>
    <dbReference type="NCBI Taxonomy" id="2364996"/>
    <lineage>
        <taxon>Eukaryota</taxon>
        <taxon>Fungi</taxon>
        <taxon>Dikarya</taxon>
        <taxon>Ascomycota</taxon>
        <taxon>Pezizomycotina</taxon>
        <taxon>Sordariomycetes</taxon>
        <taxon>Hypocreomycetidae</taxon>
        <taxon>Hypocreales</taxon>
        <taxon>Nectriaceae</taxon>
        <taxon>Fusarium</taxon>
        <taxon>Fusarium concolor species complex</taxon>
    </lineage>
</organism>
<dbReference type="InterPro" id="IPR045518">
    <property type="entry name" value="2EXR"/>
</dbReference>
<evidence type="ECO:0000313" key="2">
    <source>
        <dbReference type="EMBL" id="KAF4435374.1"/>
    </source>
</evidence>
<keyword evidence="3" id="KW-1185">Reference proteome</keyword>
<feature type="domain" description="2EXR" evidence="1">
    <location>
        <begin position="6"/>
        <end position="117"/>
    </location>
</feature>
<name>A0A8H4NF59_9HYPO</name>
<accession>A0A8H4NF59</accession>
<proteinExistence type="predicted"/>
<dbReference type="AlphaFoldDB" id="A0A8H4NF59"/>
<gene>
    <name evidence="2" type="ORF">F53441_13527</name>
</gene>
<dbReference type="EMBL" id="JAADJG010000856">
    <property type="protein sequence ID" value="KAF4435374.1"/>
    <property type="molecule type" value="Genomic_DNA"/>
</dbReference>
<comment type="caution">
    <text evidence="2">The sequence shown here is derived from an EMBL/GenBank/DDBJ whole genome shotgun (WGS) entry which is preliminary data.</text>
</comment>
<sequence>MAPDFFHQFMKLPPELRREIYLLATPARVVHIKEHEEYHSSFIMRHYKRAQQLKLDPSLSHFACNWRGHIPVANNKSELPMPCPIWLEQHLDMAWNFARDGYLYSQAPIPVFLHTCRCDWDFSQFHPADMERVRRVALAQPGEHGYFAFVEQDIRLNCFEGLNEVARLFGNLDEMLLVEWTGKSLRQMRDADHRYLKEYLPGQNKYDTRNLSTCAELREIDVLLRDFPPPSCPPLPPPMWHAPSNQCPPPLRIARATGTFPDLPDELKQEGLSSLENVQAALENRLTEKREQAISADDSVSEWKIPKVQSVHLLTLLEYQLVERERSGALERFHEKRRIWASEIALKRIVTRGYYSICADYSEATTCSQRVWLEKEVSPW</sequence>
<evidence type="ECO:0000313" key="3">
    <source>
        <dbReference type="Proteomes" id="UP000605986"/>
    </source>
</evidence>